<gene>
    <name evidence="1" type="ORF">HJB63_00990</name>
</gene>
<dbReference type="Gene3D" id="3.40.1440.40">
    <property type="match status" value="1"/>
</dbReference>
<evidence type="ECO:0000313" key="1">
    <source>
        <dbReference type="EMBL" id="MBX5021170.1"/>
    </source>
</evidence>
<reference evidence="1" key="1">
    <citation type="submission" date="2020-04" db="EMBL/GenBank/DDBJ databases">
        <title>Global-level population genomics: horizontal gene transfer, symbiosis and evolution in Rhizobia.</title>
        <authorList>
            <person name="Gai Y."/>
        </authorList>
    </citation>
    <scope>NUCLEOTIDE SEQUENCE</scope>
    <source>
        <strain evidence="1">BLR57</strain>
    </source>
</reference>
<name>A0A9Q3QVV6_9HYPH</name>
<organism evidence="1 2">
    <name type="scientific">Rhizobium lentis</name>
    <dbReference type="NCBI Taxonomy" id="1138194"/>
    <lineage>
        <taxon>Bacteria</taxon>
        <taxon>Pseudomonadati</taxon>
        <taxon>Pseudomonadota</taxon>
        <taxon>Alphaproteobacteria</taxon>
        <taxon>Hyphomicrobiales</taxon>
        <taxon>Rhizobiaceae</taxon>
        <taxon>Rhizobium/Agrobacterium group</taxon>
        <taxon>Rhizobium</taxon>
    </lineage>
</organism>
<dbReference type="CDD" id="cd10436">
    <property type="entry name" value="GIY-YIG_EndoII_Hpy188I_like"/>
    <property type="match status" value="1"/>
</dbReference>
<evidence type="ECO:0000313" key="2">
    <source>
        <dbReference type="Proteomes" id="UP000749740"/>
    </source>
</evidence>
<protein>
    <submittedName>
        <fullName evidence="1">GIY-YIG nuclease family protein</fullName>
    </submittedName>
</protein>
<dbReference type="Proteomes" id="UP000749740">
    <property type="component" value="Unassembled WGS sequence"/>
</dbReference>
<accession>A0A9Q3QVV6</accession>
<proteinExistence type="predicted"/>
<dbReference type="AlphaFoldDB" id="A0A9Q3QVV6"/>
<dbReference type="InterPro" id="IPR044556">
    <property type="entry name" value="EndoII-like_GIY-YIG"/>
</dbReference>
<sequence length="215" mass="23622">MAGRQSFEDVTAGLETKSDKIRALARAGYLRTEISSLLAIRYQHVRKVLVDAGISEGLKREVQLEREPVSIQVEEDAAATTLTPTSWEVLLRAGFRFLGEWTPGEDESFRLDAAAPTDSGVYSFVVDDIVMYVGLTQRGLRQRLDGYRRGHERQKTNARVKALILEALSAGKRVKVLIASPEEGSWNGLPVNMSAGLEAGLITKIQPAWNILGVG</sequence>
<dbReference type="EMBL" id="JABDYC010000001">
    <property type="protein sequence ID" value="MBX5021170.1"/>
    <property type="molecule type" value="Genomic_DNA"/>
</dbReference>
<dbReference type="InterPro" id="IPR053748">
    <property type="entry name" value="Host_DNA_Degrad_Endo"/>
</dbReference>
<comment type="caution">
    <text evidence="1">The sequence shown here is derived from an EMBL/GenBank/DDBJ whole genome shotgun (WGS) entry which is preliminary data.</text>
</comment>
<dbReference type="RefSeq" id="WP_221133320.1">
    <property type="nucleotide sequence ID" value="NZ_JABDYC010000001.1"/>
</dbReference>